<protein>
    <submittedName>
        <fullName evidence="2">Uncharacterized protein</fullName>
    </submittedName>
</protein>
<keyword evidence="3" id="KW-1185">Reference proteome</keyword>
<evidence type="ECO:0000256" key="1">
    <source>
        <dbReference type="SAM" id="Phobius"/>
    </source>
</evidence>
<sequence length="250" mass="27345">MRVFPVLREDVHQGVVWLTRPGMASREVVKITNTSNKKSIHVEALKFEENFLNAYNQPGRAKITDPANSLVIGGWHRALLGDLPTKEDVPIAIKSSGGWWGRFQACVDHPQTVVRVAAWLSAIGLALGILGAVLGALPYMWNPATNTSTTQHRELTMAELPNVLLSASLRDGYLAGKYFNQTPDTVITHITVEAVPQEEKNPFNAAAPRFFEVAAAAQPRAMSSPFAAETGPLNPEFHTLRVVGAKGFRR</sequence>
<evidence type="ECO:0000313" key="2">
    <source>
        <dbReference type="EMBL" id="TWO71448.1"/>
    </source>
</evidence>
<dbReference type="EMBL" id="VOBQ01000008">
    <property type="protein sequence ID" value="TWO71448.1"/>
    <property type="molecule type" value="Genomic_DNA"/>
</dbReference>
<accession>A0A562ZSY6</accession>
<name>A0A562ZSY6_9BURK</name>
<gene>
    <name evidence="2" type="ORF">FN976_11065</name>
</gene>
<dbReference type="RefSeq" id="WP_145893059.1">
    <property type="nucleotide sequence ID" value="NZ_VOBQ01000008.1"/>
</dbReference>
<evidence type="ECO:0000313" key="3">
    <source>
        <dbReference type="Proteomes" id="UP000318199"/>
    </source>
</evidence>
<feature type="transmembrane region" description="Helical" evidence="1">
    <location>
        <begin position="117"/>
        <end position="141"/>
    </location>
</feature>
<keyword evidence="1" id="KW-1133">Transmembrane helix</keyword>
<dbReference type="OrthoDB" id="7060169at2"/>
<reference evidence="2 3" key="1">
    <citation type="submission" date="2019-07" db="EMBL/GenBank/DDBJ databases">
        <title>Caenimonas sedimenti sp. nov., isolated from activated sludge.</title>
        <authorList>
            <person name="Xu J."/>
        </authorList>
    </citation>
    <scope>NUCLEOTIDE SEQUENCE [LARGE SCALE GENOMIC DNA]</scope>
    <source>
        <strain evidence="2 3">HX-9-20</strain>
    </source>
</reference>
<keyword evidence="1" id="KW-0472">Membrane</keyword>
<organism evidence="2 3">
    <name type="scientific">Caenimonas sedimenti</name>
    <dbReference type="NCBI Taxonomy" id="2596921"/>
    <lineage>
        <taxon>Bacteria</taxon>
        <taxon>Pseudomonadati</taxon>
        <taxon>Pseudomonadota</taxon>
        <taxon>Betaproteobacteria</taxon>
        <taxon>Burkholderiales</taxon>
        <taxon>Comamonadaceae</taxon>
        <taxon>Caenimonas</taxon>
    </lineage>
</organism>
<dbReference type="AlphaFoldDB" id="A0A562ZSY6"/>
<keyword evidence="1" id="KW-0812">Transmembrane</keyword>
<dbReference type="Proteomes" id="UP000318199">
    <property type="component" value="Unassembled WGS sequence"/>
</dbReference>
<proteinExistence type="predicted"/>
<comment type="caution">
    <text evidence="2">The sequence shown here is derived from an EMBL/GenBank/DDBJ whole genome shotgun (WGS) entry which is preliminary data.</text>
</comment>